<dbReference type="PANTHER" id="PTHR30347:SF1">
    <property type="entry name" value="MECHANOSENSITIVE CHANNEL MSCK"/>
    <property type="match status" value="1"/>
</dbReference>
<dbReference type="InterPro" id="IPR010920">
    <property type="entry name" value="LSM_dom_sf"/>
</dbReference>
<dbReference type="Pfam" id="PF00924">
    <property type="entry name" value="MS_channel_2nd"/>
    <property type="match status" value="1"/>
</dbReference>
<feature type="transmembrane region" description="Helical" evidence="7">
    <location>
        <begin position="110"/>
        <end position="129"/>
    </location>
</feature>
<evidence type="ECO:0000259" key="9">
    <source>
        <dbReference type="Pfam" id="PF21082"/>
    </source>
</evidence>
<name>A0ABS5W7W0_9SPHN</name>
<keyword evidence="5 7" id="KW-1133">Transmembrane helix</keyword>
<dbReference type="InterPro" id="IPR006685">
    <property type="entry name" value="MscS_channel_2nd"/>
</dbReference>
<gene>
    <name evidence="11" type="ORF">KK137_16080</name>
</gene>
<feature type="transmembrane region" description="Helical" evidence="7">
    <location>
        <begin position="63"/>
        <end position="82"/>
    </location>
</feature>
<feature type="domain" description="Mechanosensitive ion channel MscS C-terminal" evidence="9">
    <location>
        <begin position="230"/>
        <end position="313"/>
    </location>
</feature>
<dbReference type="RefSeq" id="WP_214537704.1">
    <property type="nucleotide sequence ID" value="NZ_JAHFVK010000003.1"/>
</dbReference>
<dbReference type="PANTHER" id="PTHR30347">
    <property type="entry name" value="POTASSIUM CHANNEL RELATED"/>
    <property type="match status" value="1"/>
</dbReference>
<dbReference type="SUPFAM" id="SSF82861">
    <property type="entry name" value="Mechanosensitive channel protein MscS (YggB), transmembrane region"/>
    <property type="match status" value="1"/>
</dbReference>
<dbReference type="InterPro" id="IPR052702">
    <property type="entry name" value="MscS-like_channel"/>
</dbReference>
<dbReference type="EMBL" id="JAHFVK010000003">
    <property type="protein sequence ID" value="MBT2135857.1"/>
    <property type="molecule type" value="Genomic_DNA"/>
</dbReference>
<organism evidence="11 12">
    <name type="scientific">Croceibacterium selenioxidans</name>
    <dbReference type="NCBI Taxonomy" id="2838833"/>
    <lineage>
        <taxon>Bacteria</taxon>
        <taxon>Pseudomonadati</taxon>
        <taxon>Pseudomonadota</taxon>
        <taxon>Alphaproteobacteria</taxon>
        <taxon>Sphingomonadales</taxon>
        <taxon>Erythrobacteraceae</taxon>
        <taxon>Croceibacterium</taxon>
    </lineage>
</organism>
<feature type="transmembrane region" description="Helical" evidence="7">
    <location>
        <begin position="141"/>
        <end position="164"/>
    </location>
</feature>
<protein>
    <submittedName>
        <fullName evidence="11">Mechanosensitive ion channel</fullName>
    </submittedName>
</protein>
<reference evidence="11 12" key="1">
    <citation type="submission" date="2021-05" db="EMBL/GenBank/DDBJ databases">
        <title>Croceibacterium sp. LX-88 genome sequence.</title>
        <authorList>
            <person name="Luo X."/>
        </authorList>
    </citation>
    <scope>NUCLEOTIDE SEQUENCE [LARGE SCALE GENOMIC DNA]</scope>
    <source>
        <strain evidence="11 12">LX-88</strain>
    </source>
</reference>
<keyword evidence="6 7" id="KW-0472">Membrane</keyword>
<evidence type="ECO:0000256" key="2">
    <source>
        <dbReference type="ARBA" id="ARBA00008017"/>
    </source>
</evidence>
<dbReference type="InterPro" id="IPR011066">
    <property type="entry name" value="MscS_channel_C_sf"/>
</dbReference>
<keyword evidence="3" id="KW-1003">Cell membrane</keyword>
<dbReference type="Proteomes" id="UP000811255">
    <property type="component" value="Unassembled WGS sequence"/>
</dbReference>
<evidence type="ECO:0000313" key="12">
    <source>
        <dbReference type="Proteomes" id="UP000811255"/>
    </source>
</evidence>
<evidence type="ECO:0000256" key="1">
    <source>
        <dbReference type="ARBA" id="ARBA00004651"/>
    </source>
</evidence>
<dbReference type="Pfam" id="PF21082">
    <property type="entry name" value="MS_channel_3rd"/>
    <property type="match status" value="1"/>
</dbReference>
<accession>A0ABS5W7W0</accession>
<evidence type="ECO:0000259" key="8">
    <source>
        <dbReference type="Pfam" id="PF00924"/>
    </source>
</evidence>
<evidence type="ECO:0000256" key="3">
    <source>
        <dbReference type="ARBA" id="ARBA00022475"/>
    </source>
</evidence>
<dbReference type="SUPFAM" id="SSF50182">
    <property type="entry name" value="Sm-like ribonucleoproteins"/>
    <property type="match status" value="1"/>
</dbReference>
<dbReference type="Gene3D" id="2.30.30.60">
    <property type="match status" value="1"/>
</dbReference>
<comment type="subcellular location">
    <subcellularLocation>
        <location evidence="1">Cell membrane</location>
        <topology evidence="1">Multi-pass membrane protein</topology>
    </subcellularLocation>
</comment>
<dbReference type="Pfam" id="PF21088">
    <property type="entry name" value="MS_channel_1st"/>
    <property type="match status" value="1"/>
</dbReference>
<dbReference type="InterPro" id="IPR049278">
    <property type="entry name" value="MS_channel_C"/>
</dbReference>
<dbReference type="InterPro" id="IPR049142">
    <property type="entry name" value="MS_channel_1st"/>
</dbReference>
<proteinExistence type="inferred from homology"/>
<evidence type="ECO:0000256" key="7">
    <source>
        <dbReference type="SAM" id="Phobius"/>
    </source>
</evidence>
<dbReference type="InterPro" id="IPR011014">
    <property type="entry name" value="MscS_channel_TM-2"/>
</dbReference>
<comment type="caution">
    <text evidence="11">The sequence shown here is derived from an EMBL/GenBank/DDBJ whole genome shotgun (WGS) entry which is preliminary data.</text>
</comment>
<keyword evidence="4 7" id="KW-0812">Transmembrane</keyword>
<evidence type="ECO:0000256" key="6">
    <source>
        <dbReference type="ARBA" id="ARBA00023136"/>
    </source>
</evidence>
<comment type="similarity">
    <text evidence="2">Belongs to the MscS (TC 1.A.23) family.</text>
</comment>
<evidence type="ECO:0000256" key="4">
    <source>
        <dbReference type="ARBA" id="ARBA00022692"/>
    </source>
</evidence>
<evidence type="ECO:0000256" key="5">
    <source>
        <dbReference type="ARBA" id="ARBA00022989"/>
    </source>
</evidence>
<sequence>MASMLLPASSPSPEATATAVAKAAGNIEGADALKDVVTEKSMTAGTVVEWLDSFGFALGSTRISVWGVIVVLAVIIGLYVFARVGSKVAHRLFARLTALDPARRLLGEKLLSIVIWLIAIFIGIDLLGIDLTALTVFSGAFGLAIGFGLQKTFGNLLAGIILLMDRSIKPGDVIAVNDGISNTVGQVKKIGLRAVSVTTRDMKEYLIPNENLMINQVENWSYSSRNVRVRLQMVVDHSADLDLAETLMIEAAKASPRVLNLPPPAAWITQLTEDGVFYEIRIWINDPEDGLANVRSDVLKRIWRSFRENNVPIPNRTTRQVHLDQTEALKELIAVLREAKPGETPKNNN</sequence>
<evidence type="ECO:0000313" key="11">
    <source>
        <dbReference type="EMBL" id="MBT2135857.1"/>
    </source>
</evidence>
<evidence type="ECO:0000259" key="10">
    <source>
        <dbReference type="Pfam" id="PF21088"/>
    </source>
</evidence>
<dbReference type="Gene3D" id="1.10.287.1260">
    <property type="match status" value="1"/>
</dbReference>
<dbReference type="Gene3D" id="3.30.70.100">
    <property type="match status" value="1"/>
</dbReference>
<dbReference type="InterPro" id="IPR023408">
    <property type="entry name" value="MscS_beta-dom_sf"/>
</dbReference>
<feature type="domain" description="Mechanosensitive ion channel MscS" evidence="8">
    <location>
        <begin position="152"/>
        <end position="221"/>
    </location>
</feature>
<keyword evidence="12" id="KW-1185">Reference proteome</keyword>
<dbReference type="SUPFAM" id="SSF82689">
    <property type="entry name" value="Mechanosensitive channel protein MscS (YggB), C-terminal domain"/>
    <property type="match status" value="1"/>
</dbReference>
<feature type="domain" description="Mechanosensitive ion channel transmembrane helices 2/3" evidence="10">
    <location>
        <begin position="109"/>
        <end position="150"/>
    </location>
</feature>